<dbReference type="InterPro" id="IPR003594">
    <property type="entry name" value="HATPase_dom"/>
</dbReference>
<dbReference type="Pfam" id="PF00989">
    <property type="entry name" value="PAS"/>
    <property type="match status" value="1"/>
</dbReference>
<evidence type="ECO:0000256" key="10">
    <source>
        <dbReference type="ARBA" id="ARBA00023012"/>
    </source>
</evidence>
<keyword evidence="5 13" id="KW-0812">Transmembrane</keyword>
<organism evidence="16 17">
    <name type="scientific">Candidatus Paraluminiphilus aquimaris</name>
    <dbReference type="NCBI Taxonomy" id="2518994"/>
    <lineage>
        <taxon>Bacteria</taxon>
        <taxon>Pseudomonadati</taxon>
        <taxon>Pseudomonadota</taxon>
        <taxon>Gammaproteobacteria</taxon>
        <taxon>Cellvibrionales</taxon>
        <taxon>Halieaceae</taxon>
        <taxon>Candidatus Paraluminiphilus</taxon>
    </lineage>
</organism>
<dbReference type="InterPro" id="IPR050351">
    <property type="entry name" value="BphY/WalK/GraS-like"/>
</dbReference>
<dbReference type="InterPro" id="IPR000014">
    <property type="entry name" value="PAS"/>
</dbReference>
<dbReference type="PROSITE" id="PS50109">
    <property type="entry name" value="HIS_KIN"/>
    <property type="match status" value="1"/>
</dbReference>
<dbReference type="PRINTS" id="PR00344">
    <property type="entry name" value="BCTRLSENSOR"/>
</dbReference>
<dbReference type="Proteomes" id="UP001317963">
    <property type="component" value="Chromosome"/>
</dbReference>
<dbReference type="InterPro" id="IPR005467">
    <property type="entry name" value="His_kinase_dom"/>
</dbReference>
<keyword evidence="11 13" id="KW-0472">Membrane</keyword>
<evidence type="ECO:0000256" key="3">
    <source>
        <dbReference type="ARBA" id="ARBA00012438"/>
    </source>
</evidence>
<feature type="region of interest" description="Disordered" evidence="12">
    <location>
        <begin position="353"/>
        <end position="373"/>
    </location>
</feature>
<name>A0ABY6Q995_9GAMM</name>
<dbReference type="RefSeq" id="WP_279241987.1">
    <property type="nucleotide sequence ID" value="NZ_CP036501.1"/>
</dbReference>
<keyword evidence="9 13" id="KW-1133">Transmembrane helix</keyword>
<keyword evidence="8" id="KW-0067">ATP-binding</keyword>
<dbReference type="SUPFAM" id="SSF55785">
    <property type="entry name" value="PYP-like sensor domain (PAS domain)"/>
    <property type="match status" value="1"/>
</dbReference>
<dbReference type="Gene3D" id="3.30.450.20">
    <property type="entry name" value="PAS domain"/>
    <property type="match status" value="1"/>
</dbReference>
<dbReference type="InterPro" id="IPR036890">
    <property type="entry name" value="HATPase_C_sf"/>
</dbReference>
<evidence type="ECO:0000256" key="11">
    <source>
        <dbReference type="ARBA" id="ARBA00023136"/>
    </source>
</evidence>
<dbReference type="PANTHER" id="PTHR42878:SF7">
    <property type="entry name" value="SENSOR HISTIDINE KINASE GLRK"/>
    <property type="match status" value="1"/>
</dbReference>
<feature type="transmembrane region" description="Helical" evidence="13">
    <location>
        <begin position="143"/>
        <end position="163"/>
    </location>
</feature>
<evidence type="ECO:0000256" key="8">
    <source>
        <dbReference type="ARBA" id="ARBA00022840"/>
    </source>
</evidence>
<feature type="compositionally biased region" description="Polar residues" evidence="12">
    <location>
        <begin position="360"/>
        <end position="372"/>
    </location>
</feature>
<accession>A0ABY6Q995</accession>
<dbReference type="SMART" id="SM00387">
    <property type="entry name" value="HATPase_c"/>
    <property type="match status" value="1"/>
</dbReference>
<dbReference type="InterPro" id="IPR013767">
    <property type="entry name" value="PAS_fold"/>
</dbReference>
<evidence type="ECO:0000256" key="9">
    <source>
        <dbReference type="ARBA" id="ARBA00022989"/>
    </source>
</evidence>
<evidence type="ECO:0000256" key="2">
    <source>
        <dbReference type="ARBA" id="ARBA00004141"/>
    </source>
</evidence>
<evidence type="ECO:0000256" key="7">
    <source>
        <dbReference type="ARBA" id="ARBA00022777"/>
    </source>
</evidence>
<evidence type="ECO:0000256" key="6">
    <source>
        <dbReference type="ARBA" id="ARBA00022741"/>
    </source>
</evidence>
<dbReference type="Gene3D" id="3.30.565.10">
    <property type="entry name" value="Histidine kinase-like ATPase, C-terminal domain"/>
    <property type="match status" value="1"/>
</dbReference>
<dbReference type="PANTHER" id="PTHR42878">
    <property type="entry name" value="TWO-COMPONENT HISTIDINE KINASE"/>
    <property type="match status" value="1"/>
</dbReference>
<dbReference type="InterPro" id="IPR035965">
    <property type="entry name" value="PAS-like_dom_sf"/>
</dbReference>
<proteinExistence type="predicted"/>
<dbReference type="CDD" id="cd00130">
    <property type="entry name" value="PAS"/>
    <property type="match status" value="1"/>
</dbReference>
<dbReference type="EC" id="2.7.13.3" evidence="3"/>
<evidence type="ECO:0000256" key="12">
    <source>
        <dbReference type="SAM" id="MobiDB-lite"/>
    </source>
</evidence>
<comment type="subcellular location">
    <subcellularLocation>
        <location evidence="2">Membrane</location>
        <topology evidence="2">Multi-pass membrane protein</topology>
    </subcellularLocation>
</comment>
<comment type="catalytic activity">
    <reaction evidence="1">
        <text>ATP + protein L-histidine = ADP + protein N-phospho-L-histidine.</text>
        <dbReference type="EC" id="2.7.13.3"/>
    </reaction>
</comment>
<evidence type="ECO:0000259" key="14">
    <source>
        <dbReference type="PROSITE" id="PS50109"/>
    </source>
</evidence>
<evidence type="ECO:0000256" key="4">
    <source>
        <dbReference type="ARBA" id="ARBA00022679"/>
    </source>
</evidence>
<dbReference type="CDD" id="cd00075">
    <property type="entry name" value="HATPase"/>
    <property type="match status" value="1"/>
</dbReference>
<evidence type="ECO:0000259" key="15">
    <source>
        <dbReference type="PROSITE" id="PS50112"/>
    </source>
</evidence>
<keyword evidence="4" id="KW-0808">Transferase</keyword>
<keyword evidence="7" id="KW-0418">Kinase</keyword>
<feature type="domain" description="Histidine kinase" evidence="14">
    <location>
        <begin position="424"/>
        <end position="581"/>
    </location>
</feature>
<dbReference type="PROSITE" id="PS50112">
    <property type="entry name" value="PAS"/>
    <property type="match status" value="1"/>
</dbReference>
<sequence length="582" mass="63918">MNLKSLFLRILLIMGGLYLIATLVVMSINLNYFQAQQRLVEASEKFILLSRDKEELSQILALNEQLPDSHLDILLKRSLPLDCCQSEYAFYLSAVSAATEIDRSDLVAFRISESWEQFLRAADQALANASNEVDQLRGFRDSVVPTSAISLLILSLFLAFTLISRHLISPLESLTGNIRHLVRGGEQKPTEFSAAVSELRFLQEAFESVVNEYRGSLRSRGQNASEMSKTSDALEAQFQKLVELAERPAFILDASGAIRTWNKRMVTLTGVARSQSSRTIFSEVYLDGRSKISFDDAFQTARRGGRPDELHCELRLKGGRIISSQLQLSPQIESMLGVNRVLVMVTSDTYARSVPKGSLSEGQLTEDGGNTPSGTELRLLTELSSSLHWLTASAAKPVETEIARQHAALMASIKWVGSRAYESENSEINLTELVSHFASVFEPKLLDLDLKVAIEVRLAQEPVLTTGNAGGLLVVLEKLSDNALEAIRESTPASARIAISASSDEDGIARISIKDNGGGAPRGDDRYLLDPFYTTRAAQGHHGLGLTHSRDLIKQMSGDLTVINDIERGELEIVIELPLSGA</sequence>
<dbReference type="EMBL" id="CP036501">
    <property type="protein sequence ID" value="UZP75501.1"/>
    <property type="molecule type" value="Genomic_DNA"/>
</dbReference>
<dbReference type="Pfam" id="PF02518">
    <property type="entry name" value="HATPase_c"/>
    <property type="match status" value="1"/>
</dbReference>
<reference evidence="16 17" key="1">
    <citation type="submission" date="2019-02" db="EMBL/GenBank/DDBJ databases">
        <title>Halieaceae_genomes.</title>
        <authorList>
            <person name="Li S.-H."/>
        </authorList>
    </citation>
    <scope>NUCLEOTIDE SEQUENCE [LARGE SCALE GENOMIC DNA]</scope>
    <source>
        <strain evidence="16 17">JH123</strain>
    </source>
</reference>
<evidence type="ECO:0000256" key="5">
    <source>
        <dbReference type="ARBA" id="ARBA00022692"/>
    </source>
</evidence>
<dbReference type="InterPro" id="IPR004358">
    <property type="entry name" value="Sig_transdc_His_kin-like_C"/>
</dbReference>
<feature type="transmembrane region" description="Helical" evidence="13">
    <location>
        <begin position="6"/>
        <end position="28"/>
    </location>
</feature>
<evidence type="ECO:0000313" key="17">
    <source>
        <dbReference type="Proteomes" id="UP001317963"/>
    </source>
</evidence>
<keyword evidence="6" id="KW-0547">Nucleotide-binding</keyword>
<feature type="domain" description="PAS" evidence="15">
    <location>
        <begin position="234"/>
        <end position="275"/>
    </location>
</feature>
<evidence type="ECO:0000313" key="16">
    <source>
        <dbReference type="EMBL" id="UZP75501.1"/>
    </source>
</evidence>
<keyword evidence="17" id="KW-1185">Reference proteome</keyword>
<evidence type="ECO:0000256" key="13">
    <source>
        <dbReference type="SAM" id="Phobius"/>
    </source>
</evidence>
<gene>
    <name evidence="16" type="ORF">E0F26_12465</name>
</gene>
<dbReference type="SUPFAM" id="SSF55874">
    <property type="entry name" value="ATPase domain of HSP90 chaperone/DNA topoisomerase II/histidine kinase"/>
    <property type="match status" value="1"/>
</dbReference>
<protein>
    <recommendedName>
        <fullName evidence="3">histidine kinase</fullName>
        <ecNumber evidence="3">2.7.13.3</ecNumber>
    </recommendedName>
</protein>
<evidence type="ECO:0000256" key="1">
    <source>
        <dbReference type="ARBA" id="ARBA00000085"/>
    </source>
</evidence>
<keyword evidence="10" id="KW-0902">Two-component regulatory system</keyword>